<protein>
    <submittedName>
        <fullName evidence="5">Baseplate J family protein</fullName>
    </submittedName>
</protein>
<dbReference type="EMBL" id="UXAT02000053">
    <property type="protein sequence ID" value="VUX47846.1"/>
    <property type="molecule type" value="Genomic_DNA"/>
</dbReference>
<accession>A0A564WHB8</accession>
<dbReference type="InterPro" id="IPR058531">
    <property type="entry name" value="Baseplate_J_M"/>
</dbReference>
<dbReference type="AlphaFoldDB" id="A0A564WHB8"/>
<feature type="domain" description="Baseplate J-like C-terminal" evidence="4">
    <location>
        <begin position="280"/>
        <end position="357"/>
    </location>
</feature>
<comment type="similarity">
    <text evidence="1">Belongs to the Mu gp47/PBSX XkdT family.</text>
</comment>
<evidence type="ECO:0000259" key="2">
    <source>
        <dbReference type="Pfam" id="PF04865"/>
    </source>
</evidence>
<proteinExistence type="inferred from homology"/>
<keyword evidence="6" id="KW-1185">Reference proteome</keyword>
<dbReference type="InterPro" id="IPR006949">
    <property type="entry name" value="Barrel_Baseplate_J-like"/>
</dbReference>
<evidence type="ECO:0000313" key="6">
    <source>
        <dbReference type="Proteomes" id="UP000326641"/>
    </source>
</evidence>
<reference evidence="5" key="1">
    <citation type="submission" date="2018-11" db="EMBL/GenBank/DDBJ databases">
        <authorList>
            <person name="Onetto C."/>
        </authorList>
    </citation>
    <scope>NUCLEOTIDE SEQUENCE [LARGE SCALE GENOMIC DNA]</scope>
</reference>
<dbReference type="Pfam" id="PF04865">
    <property type="entry name" value="Baseplate_J"/>
    <property type="match status" value="1"/>
</dbReference>
<evidence type="ECO:0000259" key="4">
    <source>
        <dbReference type="Pfam" id="PF26079"/>
    </source>
</evidence>
<feature type="domain" description="Baseplate J-like central" evidence="3">
    <location>
        <begin position="193"/>
        <end position="274"/>
    </location>
</feature>
<dbReference type="PANTHER" id="PTHR37829:SF3">
    <property type="entry name" value="PROTEIN JAYE-RELATED"/>
    <property type="match status" value="1"/>
</dbReference>
<evidence type="ECO:0000256" key="1">
    <source>
        <dbReference type="ARBA" id="ARBA00038087"/>
    </source>
</evidence>
<name>A0A564WHB8_9PROT</name>
<dbReference type="PANTHER" id="PTHR37829">
    <property type="entry name" value="PHAGE-LIKE ELEMENT PBSX PROTEIN XKDT"/>
    <property type="match status" value="1"/>
</dbReference>
<feature type="domain" description="Baseplate protein J-like barrel" evidence="2">
    <location>
        <begin position="91"/>
        <end position="162"/>
    </location>
</feature>
<dbReference type="InterPro" id="IPR052399">
    <property type="entry name" value="Phage_Baseplate_Assmbl_Protein"/>
</dbReference>
<dbReference type="Pfam" id="PF26079">
    <property type="entry name" value="Baseplate_J_C"/>
    <property type="match status" value="1"/>
</dbReference>
<dbReference type="Proteomes" id="UP000326641">
    <property type="component" value="Unassembled WGS sequence"/>
</dbReference>
<evidence type="ECO:0000259" key="3">
    <source>
        <dbReference type="Pfam" id="PF26078"/>
    </source>
</evidence>
<gene>
    <name evidence="5" type="ORF">DF3PA_80006</name>
</gene>
<sequence length="359" mass="36916">MPSERPPIHDLVADLEAAIDAYIPGADARPPVSVLGQLAKIMAGPIDGLYAYLAWLAQQMYPSTADIEALREHGRTFGVAEHAAAYATGLVVFSGITGSVIPAATRLRADNGAQYLTDAAIAIVDGAATVPVVAAAPGMAGNLAAGAVVRLVSPIAGVNTAAAVGGSGLSGGSDAETTEQYRARVLARTQNAPAGGSEADYKRWVWDIYPSARVWVDRSGGSGIVVRVMIDDRYPGEAPPPEALAPITAYIEERDPATDAALRRPVTADVLVVAPHLHAVDFQLTVEPDTAAVRAAVAAALTEVITAETAPGRTLLRTHLDAAISAAAGEYDHVLVQPAANVTLESGSIAVLGTITWGA</sequence>
<dbReference type="Pfam" id="PF26078">
    <property type="entry name" value="Baseplate_J_M"/>
    <property type="match status" value="1"/>
</dbReference>
<organism evidence="5 6">
    <name type="scientific">Candidatus Defluviicoccus seviourii</name>
    <dbReference type="NCBI Taxonomy" id="2565273"/>
    <lineage>
        <taxon>Bacteria</taxon>
        <taxon>Pseudomonadati</taxon>
        <taxon>Pseudomonadota</taxon>
        <taxon>Alphaproteobacteria</taxon>
        <taxon>Rhodospirillales</taxon>
        <taxon>Rhodospirillaceae</taxon>
        <taxon>Defluviicoccus</taxon>
    </lineage>
</organism>
<evidence type="ECO:0000313" key="5">
    <source>
        <dbReference type="EMBL" id="VUX47846.1"/>
    </source>
</evidence>
<comment type="caution">
    <text evidence="5">The sequence shown here is derived from an EMBL/GenBank/DDBJ whole genome shotgun (WGS) entry which is preliminary data.</text>
</comment>
<dbReference type="InterPro" id="IPR058530">
    <property type="entry name" value="Baseplate_J-like_C"/>
</dbReference>